<evidence type="ECO:0000256" key="2">
    <source>
        <dbReference type="SAM" id="Phobius"/>
    </source>
</evidence>
<comment type="caution">
    <text evidence="3">The sequence shown here is derived from an EMBL/GenBank/DDBJ whole genome shotgun (WGS) entry which is preliminary data.</text>
</comment>
<protein>
    <recommendedName>
        <fullName evidence="5">AT4G36440-like protein</fullName>
    </recommendedName>
</protein>
<dbReference type="Proteomes" id="UP000827721">
    <property type="component" value="Unassembled WGS sequence"/>
</dbReference>
<evidence type="ECO:0008006" key="5">
    <source>
        <dbReference type="Google" id="ProtNLM"/>
    </source>
</evidence>
<gene>
    <name evidence="3" type="ORF">JRO89_XS08G0141200</name>
</gene>
<organism evidence="3 4">
    <name type="scientific">Xanthoceras sorbifolium</name>
    <dbReference type="NCBI Taxonomy" id="99658"/>
    <lineage>
        <taxon>Eukaryota</taxon>
        <taxon>Viridiplantae</taxon>
        <taxon>Streptophyta</taxon>
        <taxon>Embryophyta</taxon>
        <taxon>Tracheophyta</taxon>
        <taxon>Spermatophyta</taxon>
        <taxon>Magnoliopsida</taxon>
        <taxon>eudicotyledons</taxon>
        <taxon>Gunneridae</taxon>
        <taxon>Pentapetalae</taxon>
        <taxon>rosids</taxon>
        <taxon>malvids</taxon>
        <taxon>Sapindales</taxon>
        <taxon>Sapindaceae</taxon>
        <taxon>Xanthoceroideae</taxon>
        <taxon>Xanthoceras</taxon>
    </lineage>
</organism>
<keyword evidence="4" id="KW-1185">Reference proteome</keyword>
<evidence type="ECO:0000313" key="3">
    <source>
        <dbReference type="EMBL" id="KAH7566348.1"/>
    </source>
</evidence>
<dbReference type="PANTHER" id="PTHR35752">
    <property type="entry name" value="G-PROTEIN COUPLED RECEPTOR"/>
    <property type="match status" value="1"/>
</dbReference>
<proteinExistence type="predicted"/>
<keyword evidence="2" id="KW-0812">Transmembrane</keyword>
<feature type="transmembrane region" description="Helical" evidence="2">
    <location>
        <begin position="121"/>
        <end position="145"/>
    </location>
</feature>
<sequence>MTQLGFEKSRHDFSFGTEQTQVVLYMTAIASVSTLVRKPSFKVFPDEGLEVRLSGSAAAGNPSTTLSPTMMIVDWRCETARDTPYEVNVTIPVEGYEPIQFFLTKMCKYTQNQEGDSTRGWAIFGVISCIFIVGSTLFCCGGFIYKTRFERLRGLDALPGMTILSACLETASGAAAAGQGYSHPEDLNNGLANEASWERPSVPPQGVRRPNDRKYGAI</sequence>
<evidence type="ECO:0000313" key="4">
    <source>
        <dbReference type="Proteomes" id="UP000827721"/>
    </source>
</evidence>
<feature type="compositionally biased region" description="Basic and acidic residues" evidence="1">
    <location>
        <begin position="209"/>
        <end position="218"/>
    </location>
</feature>
<keyword evidence="2" id="KW-0472">Membrane</keyword>
<feature type="region of interest" description="Disordered" evidence="1">
    <location>
        <begin position="193"/>
        <end position="218"/>
    </location>
</feature>
<reference evidence="3 4" key="1">
    <citation type="submission" date="2021-02" db="EMBL/GenBank/DDBJ databases">
        <title>Plant Genome Project.</title>
        <authorList>
            <person name="Zhang R.-G."/>
        </authorList>
    </citation>
    <scope>NUCLEOTIDE SEQUENCE [LARGE SCALE GENOMIC DNA]</scope>
    <source>
        <tissue evidence="3">Leaves</tissue>
    </source>
</reference>
<dbReference type="PANTHER" id="PTHR35752:SF1">
    <property type="entry name" value="G-PROTEIN COUPLED RECEPTOR"/>
    <property type="match status" value="1"/>
</dbReference>
<evidence type="ECO:0000256" key="1">
    <source>
        <dbReference type="SAM" id="MobiDB-lite"/>
    </source>
</evidence>
<dbReference type="EMBL" id="JAFEMO010000008">
    <property type="protein sequence ID" value="KAH7566348.1"/>
    <property type="molecule type" value="Genomic_DNA"/>
</dbReference>
<name>A0ABQ8HPX8_9ROSI</name>
<accession>A0ABQ8HPX8</accession>
<keyword evidence="2" id="KW-1133">Transmembrane helix</keyword>